<evidence type="ECO:0000313" key="2">
    <source>
        <dbReference type="EMBL" id="MFB9629983.1"/>
    </source>
</evidence>
<dbReference type="EMBL" id="JBHMBW010000076">
    <property type="protein sequence ID" value="MFB9629983.1"/>
    <property type="molecule type" value="Genomic_DNA"/>
</dbReference>
<sequence length="126" mass="13235">MKSLMAGLTSVATAAVLLTVTAPSASAATYTLLAQNSRGGVTAKLWRNNQTGAVHAQGLNLRAGEIARLDLYQGITRAQNVLQPNRGTKLDTSSVVVHPPESYSACAGSPAGGTRFVCTVYYRINR</sequence>
<accession>A0ABV5SE58</accession>
<evidence type="ECO:0000256" key="1">
    <source>
        <dbReference type="SAM" id="SignalP"/>
    </source>
</evidence>
<evidence type="ECO:0000313" key="3">
    <source>
        <dbReference type="Proteomes" id="UP001589532"/>
    </source>
</evidence>
<feature type="chain" id="PRO_5047262885" evidence="1">
    <location>
        <begin position="28"/>
        <end position="126"/>
    </location>
</feature>
<dbReference type="Proteomes" id="UP001589532">
    <property type="component" value="Unassembled WGS sequence"/>
</dbReference>
<reference evidence="2 3" key="1">
    <citation type="submission" date="2024-09" db="EMBL/GenBank/DDBJ databases">
        <authorList>
            <person name="Sun Q."/>
            <person name="Mori K."/>
        </authorList>
    </citation>
    <scope>NUCLEOTIDE SEQUENCE [LARGE SCALE GENOMIC DNA]</scope>
    <source>
        <strain evidence="2 3">JCM 3143</strain>
    </source>
</reference>
<name>A0ABV5SE58_9ACTN</name>
<organism evidence="2 3">
    <name type="scientific">Nonomuraea helvata</name>
    <dbReference type="NCBI Taxonomy" id="37484"/>
    <lineage>
        <taxon>Bacteria</taxon>
        <taxon>Bacillati</taxon>
        <taxon>Actinomycetota</taxon>
        <taxon>Actinomycetes</taxon>
        <taxon>Streptosporangiales</taxon>
        <taxon>Streptosporangiaceae</taxon>
        <taxon>Nonomuraea</taxon>
    </lineage>
</organism>
<gene>
    <name evidence="2" type="ORF">ACFFSA_43515</name>
</gene>
<protein>
    <submittedName>
        <fullName evidence="2">Uncharacterized protein</fullName>
    </submittedName>
</protein>
<proteinExistence type="predicted"/>
<comment type="caution">
    <text evidence="2">The sequence shown here is derived from an EMBL/GenBank/DDBJ whole genome shotgun (WGS) entry which is preliminary data.</text>
</comment>
<dbReference type="RefSeq" id="WP_344987364.1">
    <property type="nucleotide sequence ID" value="NZ_BAAAXV010000001.1"/>
</dbReference>
<feature type="signal peptide" evidence="1">
    <location>
        <begin position="1"/>
        <end position="27"/>
    </location>
</feature>
<keyword evidence="3" id="KW-1185">Reference proteome</keyword>
<keyword evidence="1" id="KW-0732">Signal</keyword>